<dbReference type="GO" id="GO:0003941">
    <property type="term" value="F:L-serine ammonia-lyase activity"/>
    <property type="evidence" value="ECO:0007669"/>
    <property type="project" value="UniProtKB-EC"/>
</dbReference>
<keyword evidence="4" id="KW-0663">Pyridoxal phosphate</keyword>
<evidence type="ECO:0000256" key="4">
    <source>
        <dbReference type="ARBA" id="ARBA00022898"/>
    </source>
</evidence>
<feature type="region of interest" description="Disordered" evidence="7">
    <location>
        <begin position="451"/>
        <end position="473"/>
    </location>
</feature>
<protein>
    <recommendedName>
        <fullName evidence="3">L-serine ammonia-lyase</fullName>
        <ecNumber evidence="3">4.3.1.17</ecNumber>
    </recommendedName>
</protein>
<dbReference type="EC" id="4.3.1.17" evidence="3"/>
<evidence type="ECO:0000256" key="3">
    <source>
        <dbReference type="ARBA" id="ARBA00012093"/>
    </source>
</evidence>
<dbReference type="Pfam" id="PF00291">
    <property type="entry name" value="PALP"/>
    <property type="match status" value="1"/>
</dbReference>
<feature type="compositionally biased region" description="Polar residues" evidence="7">
    <location>
        <begin position="459"/>
        <end position="473"/>
    </location>
</feature>
<comment type="cofactor">
    <cofactor evidence="1">
        <name>pyridoxal 5'-phosphate</name>
        <dbReference type="ChEBI" id="CHEBI:597326"/>
    </cofactor>
</comment>
<feature type="domain" description="Tryptophan synthase beta chain-like PALP" evidence="8">
    <location>
        <begin position="19"/>
        <end position="314"/>
    </location>
</feature>
<feature type="compositionally biased region" description="Pro residues" evidence="7">
    <location>
        <begin position="383"/>
        <end position="406"/>
    </location>
</feature>
<dbReference type="OrthoDB" id="7773036at2759"/>
<dbReference type="EMBL" id="KE124107">
    <property type="protein sequence ID" value="EPB82594.1"/>
    <property type="molecule type" value="Genomic_DNA"/>
</dbReference>
<dbReference type="InParanoid" id="S2IZ81"/>
<dbReference type="Gene3D" id="3.40.50.1100">
    <property type="match status" value="2"/>
</dbReference>
<dbReference type="eggNOG" id="KOG1250">
    <property type="taxonomic scope" value="Eukaryota"/>
</dbReference>
<comment type="similarity">
    <text evidence="2">Belongs to the serine/threonine dehydratase family.</text>
</comment>
<evidence type="ECO:0000256" key="6">
    <source>
        <dbReference type="ARBA" id="ARBA00049406"/>
    </source>
</evidence>
<comment type="catalytic activity">
    <reaction evidence="6">
        <text>L-serine = pyruvate + NH4(+)</text>
        <dbReference type="Rhea" id="RHEA:19169"/>
        <dbReference type="ChEBI" id="CHEBI:15361"/>
        <dbReference type="ChEBI" id="CHEBI:28938"/>
        <dbReference type="ChEBI" id="CHEBI:33384"/>
        <dbReference type="EC" id="4.3.1.17"/>
    </reaction>
</comment>
<reference evidence="10" key="1">
    <citation type="submission" date="2013-05" db="EMBL/GenBank/DDBJ databases">
        <title>The Genome sequence of Mucor circinelloides f. circinelloides 1006PhL.</title>
        <authorList>
            <consortium name="The Broad Institute Genomics Platform"/>
            <person name="Cuomo C."/>
            <person name="Earl A."/>
            <person name="Findley K."/>
            <person name="Lee S.C."/>
            <person name="Walker B."/>
            <person name="Young S."/>
            <person name="Zeng Q."/>
            <person name="Gargeya S."/>
            <person name="Fitzgerald M."/>
            <person name="Haas B."/>
            <person name="Abouelleil A."/>
            <person name="Allen A.W."/>
            <person name="Alvarado L."/>
            <person name="Arachchi H.M."/>
            <person name="Berlin A.M."/>
            <person name="Chapman S.B."/>
            <person name="Gainer-Dewar J."/>
            <person name="Goldberg J."/>
            <person name="Griggs A."/>
            <person name="Gujja S."/>
            <person name="Hansen M."/>
            <person name="Howarth C."/>
            <person name="Imamovic A."/>
            <person name="Ireland A."/>
            <person name="Larimer J."/>
            <person name="McCowan C."/>
            <person name="Murphy C."/>
            <person name="Pearson M."/>
            <person name="Poon T.W."/>
            <person name="Priest M."/>
            <person name="Roberts A."/>
            <person name="Saif S."/>
            <person name="Shea T."/>
            <person name="Sisk P."/>
            <person name="Sykes S."/>
            <person name="Wortman J."/>
            <person name="Nusbaum C."/>
            <person name="Birren B."/>
        </authorList>
    </citation>
    <scope>NUCLEOTIDE SEQUENCE [LARGE SCALE GENOMIC DNA]</scope>
    <source>
        <strain evidence="10">1006PhL</strain>
    </source>
</reference>
<dbReference type="Proteomes" id="UP000014254">
    <property type="component" value="Unassembled WGS sequence"/>
</dbReference>
<dbReference type="GO" id="GO:0006565">
    <property type="term" value="P:L-serine catabolic process"/>
    <property type="evidence" value="ECO:0007669"/>
    <property type="project" value="TreeGrafter"/>
</dbReference>
<evidence type="ECO:0000259" key="8">
    <source>
        <dbReference type="Pfam" id="PF00291"/>
    </source>
</evidence>
<feature type="region of interest" description="Disordered" evidence="7">
    <location>
        <begin position="376"/>
        <end position="425"/>
    </location>
</feature>
<feature type="compositionally biased region" description="Polar residues" evidence="7">
    <location>
        <begin position="409"/>
        <end position="425"/>
    </location>
</feature>
<dbReference type="GO" id="GO:0004794">
    <property type="term" value="F:threonine deaminase activity"/>
    <property type="evidence" value="ECO:0007669"/>
    <property type="project" value="TreeGrafter"/>
</dbReference>
<sequence>MEDSSDDDTQGYPHFETLHVQTPLIHSPKLSVKLDCNIYHKIESIQPSGSVKMRGIGNFCYKAVESRGTDIHFICGSGVNTVLAVAYCARQLNLNAILVMPKETPAHICDAVRLEGSQLILYGENWVVAESHARKLVKRNGVYVPSADHEHIWEGHASIVYELRDQLGDDNPPAAIVCPVGGGGLLNGVITGLQEVGWKQVPVIAVETHGSNAFQASVVAGKLVTLSKISTIASGLASTTISAKSLELSLVHPVVPFAVSDAMAADAVRLFAEDNKFIVEAASGAGLSLCYTQVIRDILPSLEQDSDVVVLVTGGSDISLAQLDEYRKKYFRPPVIVKSGGEVFLKMEDKLTHIANHLDVADPMGISGDNLAKIHQKPQHHQLPPPAAAVPPPASSLPPSTPPPLAQPRHSQQSKAEVSTPSSSSNIVMTDVIMEDVASQHSITTTATYENDVNHDQENLTPTPNNLMTPITQ</sequence>
<keyword evidence="10" id="KW-1185">Reference proteome</keyword>
<evidence type="ECO:0000256" key="1">
    <source>
        <dbReference type="ARBA" id="ARBA00001933"/>
    </source>
</evidence>
<dbReference type="InterPro" id="IPR001926">
    <property type="entry name" value="TrpB-like_PALP"/>
</dbReference>
<dbReference type="PANTHER" id="PTHR48078">
    <property type="entry name" value="THREONINE DEHYDRATASE, MITOCHONDRIAL-RELATED"/>
    <property type="match status" value="1"/>
</dbReference>
<dbReference type="InterPro" id="IPR036052">
    <property type="entry name" value="TrpB-like_PALP_sf"/>
</dbReference>
<dbReference type="VEuPathDB" id="FungiDB:HMPREF1544_10678"/>
<name>S2IZ81_MUCC1</name>
<keyword evidence="5" id="KW-0456">Lyase</keyword>
<accession>S2IZ81</accession>
<dbReference type="GO" id="GO:0009097">
    <property type="term" value="P:isoleucine biosynthetic process"/>
    <property type="evidence" value="ECO:0007669"/>
    <property type="project" value="TreeGrafter"/>
</dbReference>
<organism evidence="9 10">
    <name type="scientific">Mucor circinelloides f. circinelloides (strain 1006PhL)</name>
    <name type="common">Mucormycosis agent</name>
    <name type="synonym">Calyptromyces circinelloides</name>
    <dbReference type="NCBI Taxonomy" id="1220926"/>
    <lineage>
        <taxon>Eukaryota</taxon>
        <taxon>Fungi</taxon>
        <taxon>Fungi incertae sedis</taxon>
        <taxon>Mucoromycota</taxon>
        <taxon>Mucoromycotina</taxon>
        <taxon>Mucoromycetes</taxon>
        <taxon>Mucorales</taxon>
        <taxon>Mucorineae</taxon>
        <taxon>Mucoraceae</taxon>
        <taxon>Mucor</taxon>
    </lineage>
</organism>
<gene>
    <name evidence="9" type="ORF">HMPREF1544_10678</name>
</gene>
<evidence type="ECO:0000313" key="10">
    <source>
        <dbReference type="Proteomes" id="UP000014254"/>
    </source>
</evidence>
<dbReference type="GO" id="GO:0006567">
    <property type="term" value="P:L-threonine catabolic process"/>
    <property type="evidence" value="ECO:0007669"/>
    <property type="project" value="TreeGrafter"/>
</dbReference>
<dbReference type="InterPro" id="IPR050147">
    <property type="entry name" value="Ser/Thr_Dehydratase"/>
</dbReference>
<evidence type="ECO:0000313" key="9">
    <source>
        <dbReference type="EMBL" id="EPB82594.1"/>
    </source>
</evidence>
<dbReference type="STRING" id="1220926.S2IZ81"/>
<evidence type="ECO:0000256" key="2">
    <source>
        <dbReference type="ARBA" id="ARBA00010869"/>
    </source>
</evidence>
<dbReference type="OMA" id="DCDQPSG"/>
<evidence type="ECO:0000256" key="7">
    <source>
        <dbReference type="SAM" id="MobiDB-lite"/>
    </source>
</evidence>
<dbReference type="SUPFAM" id="SSF53686">
    <property type="entry name" value="Tryptophan synthase beta subunit-like PLP-dependent enzymes"/>
    <property type="match status" value="1"/>
</dbReference>
<dbReference type="AlphaFoldDB" id="S2IZ81"/>
<dbReference type="PANTHER" id="PTHR48078:SF2">
    <property type="entry name" value="CATABOLIC L-SERINE_THREONINE DEHYDRATASE"/>
    <property type="match status" value="1"/>
</dbReference>
<evidence type="ECO:0000256" key="5">
    <source>
        <dbReference type="ARBA" id="ARBA00023239"/>
    </source>
</evidence>
<proteinExistence type="inferred from homology"/>